<proteinExistence type="predicted"/>
<sequence length="191" mass="20410">MSYPENRSSREIRSIRPIGSPREIRSTRPTRFPYEIRSIRPIKSSREIRFIRPTRSLRGIRSIREIGGIGGIGGIGDCQDQWCQGDQLAEFLGCAGRHRETACACGGGGFGEEPGLAHAWLALQEEGGRVSALGGLEQAGDGGPFALAAPHWCGLPGRQAGPAAASLAGNTQVRGAHPLKLAGGWLSDRRM</sequence>
<accession>A0A5M3VXB7</accession>
<organism evidence="1 2">
    <name type="scientific">Acrocarpospora corrugata</name>
    <dbReference type="NCBI Taxonomy" id="35763"/>
    <lineage>
        <taxon>Bacteria</taxon>
        <taxon>Bacillati</taxon>
        <taxon>Actinomycetota</taxon>
        <taxon>Actinomycetes</taxon>
        <taxon>Streptosporangiales</taxon>
        <taxon>Streptosporangiaceae</taxon>
        <taxon>Acrocarpospora</taxon>
    </lineage>
</organism>
<comment type="caution">
    <text evidence="1">The sequence shown here is derived from an EMBL/GenBank/DDBJ whole genome shotgun (WGS) entry which is preliminary data.</text>
</comment>
<dbReference type="EMBL" id="BLAD01000040">
    <property type="protein sequence ID" value="GER99430.1"/>
    <property type="molecule type" value="Genomic_DNA"/>
</dbReference>
<dbReference type="AlphaFoldDB" id="A0A5M3VXB7"/>
<gene>
    <name evidence="1" type="ORF">Acor_14940</name>
</gene>
<dbReference type="Proteomes" id="UP000334990">
    <property type="component" value="Unassembled WGS sequence"/>
</dbReference>
<evidence type="ECO:0000313" key="1">
    <source>
        <dbReference type="EMBL" id="GER99430.1"/>
    </source>
</evidence>
<reference evidence="1 2" key="1">
    <citation type="submission" date="2019-10" db="EMBL/GenBank/DDBJ databases">
        <title>Whole genome shotgun sequence of Acrocarpospora corrugata NBRC 13972.</title>
        <authorList>
            <person name="Ichikawa N."/>
            <person name="Kimura A."/>
            <person name="Kitahashi Y."/>
            <person name="Komaki H."/>
            <person name="Oguchi A."/>
        </authorList>
    </citation>
    <scope>NUCLEOTIDE SEQUENCE [LARGE SCALE GENOMIC DNA]</scope>
    <source>
        <strain evidence="1 2">NBRC 13972</strain>
    </source>
</reference>
<evidence type="ECO:0000313" key="2">
    <source>
        <dbReference type="Proteomes" id="UP000334990"/>
    </source>
</evidence>
<protein>
    <submittedName>
        <fullName evidence="1">Uncharacterized protein</fullName>
    </submittedName>
</protein>
<name>A0A5M3VXB7_9ACTN</name>
<keyword evidence="2" id="KW-1185">Reference proteome</keyword>